<accession>A0A9X0AEY0</accession>
<feature type="region of interest" description="Disordered" evidence="1">
    <location>
        <begin position="312"/>
        <end position="363"/>
    </location>
</feature>
<feature type="compositionally biased region" description="Polar residues" evidence="1">
    <location>
        <begin position="344"/>
        <end position="354"/>
    </location>
</feature>
<comment type="caution">
    <text evidence="2">The sequence shown here is derived from an EMBL/GenBank/DDBJ whole genome shotgun (WGS) entry which is preliminary data.</text>
</comment>
<feature type="compositionally biased region" description="Acidic residues" evidence="1">
    <location>
        <begin position="650"/>
        <end position="659"/>
    </location>
</feature>
<feature type="region of interest" description="Disordered" evidence="1">
    <location>
        <begin position="562"/>
        <end position="597"/>
    </location>
</feature>
<feature type="compositionally biased region" description="Polar residues" evidence="1">
    <location>
        <begin position="140"/>
        <end position="197"/>
    </location>
</feature>
<name>A0A9X0AEY0_9HELO</name>
<dbReference type="EMBL" id="JAPEIS010000014">
    <property type="protein sequence ID" value="KAJ8059638.1"/>
    <property type="molecule type" value="Genomic_DNA"/>
</dbReference>
<reference evidence="2" key="1">
    <citation type="submission" date="2022-11" db="EMBL/GenBank/DDBJ databases">
        <title>Genome Resource of Sclerotinia nivalis Strain SnTB1, a Plant Pathogen Isolated from American Ginseng.</title>
        <authorList>
            <person name="Fan S."/>
        </authorList>
    </citation>
    <scope>NUCLEOTIDE SEQUENCE</scope>
    <source>
        <strain evidence="2">SnTB1</strain>
    </source>
</reference>
<evidence type="ECO:0000313" key="3">
    <source>
        <dbReference type="Proteomes" id="UP001152300"/>
    </source>
</evidence>
<sequence length="685" mass="76656">MENVPEMGVVRNEFDRIGGNYAPENSLLIGLTPPSFEQCDNQNSSGFQDDDTWWGSFSMEEDNHRNNLVNDAENYQHTGDMEDLFASDPKCPADYVEPQVAKRRKFNSDSTKSSSSATNTQEVVSPITESLSVFSQQAIPNQKTAEPNSSSNTTPKVTSQRTQRPTGQESLLSQVSPSGLNNSSKNDLPITPSNGQDTDLRTIPVINPVSSLNIHLSQSSTNAITTPEIFQTPSATHLLFIPESHQMVQQQPCGVTGVPLGPTISQSPQMQVDSNVYGHQLSPQQPRNQRPPFTAFLPEQNLCFTPFRRSLNQQPTTSVPQGSVQATQQPTEHATSLCLPAPPASNTNLQQSSPPVLDRSSIKPQLREVMEKFENKIKMDAELRQAFNIVFPARSIEVEELKRKMLSERRQAALRENVLKKMITEFQDNATAQEALQTRAMGLLTQLRADPQHDRSWVCLNYNKDGQLCNHIQKEFYLLAKVWKRRERCSKCKSKTHELSRKYLDDDAAISSWNFEKDGPAMPDNTQSLKRTRDMTDKPAVTPLFFVDPNRRQSLPSLTVAGQDLEQDSSSRWASLPPPTKKKTRNHAPLNNTKETRDTLRAALGTPSKAWMQAPKQIETIVLDDDNDEEVETDQSEESPDDTPAVEPETSFEDSMETDFEAAFDADFEAELEADLTAAFEEELV</sequence>
<feature type="region of interest" description="Disordered" evidence="1">
    <location>
        <begin position="102"/>
        <end position="124"/>
    </location>
</feature>
<organism evidence="2 3">
    <name type="scientific">Sclerotinia nivalis</name>
    <dbReference type="NCBI Taxonomy" id="352851"/>
    <lineage>
        <taxon>Eukaryota</taxon>
        <taxon>Fungi</taxon>
        <taxon>Dikarya</taxon>
        <taxon>Ascomycota</taxon>
        <taxon>Pezizomycotina</taxon>
        <taxon>Leotiomycetes</taxon>
        <taxon>Helotiales</taxon>
        <taxon>Sclerotiniaceae</taxon>
        <taxon>Sclerotinia</taxon>
    </lineage>
</organism>
<keyword evidence="3" id="KW-1185">Reference proteome</keyword>
<feature type="region of interest" description="Disordered" evidence="1">
    <location>
        <begin position="622"/>
        <end position="659"/>
    </location>
</feature>
<dbReference type="AlphaFoldDB" id="A0A9X0AEY0"/>
<protein>
    <submittedName>
        <fullName evidence="2">Uncharacterized protein</fullName>
    </submittedName>
</protein>
<gene>
    <name evidence="2" type="ORF">OCU04_011289</name>
</gene>
<evidence type="ECO:0000256" key="1">
    <source>
        <dbReference type="SAM" id="MobiDB-lite"/>
    </source>
</evidence>
<feature type="region of interest" description="Disordered" evidence="1">
    <location>
        <begin position="140"/>
        <end position="201"/>
    </location>
</feature>
<dbReference type="Proteomes" id="UP001152300">
    <property type="component" value="Unassembled WGS sequence"/>
</dbReference>
<dbReference type="OrthoDB" id="3522165at2759"/>
<evidence type="ECO:0000313" key="2">
    <source>
        <dbReference type="EMBL" id="KAJ8059638.1"/>
    </source>
</evidence>
<feature type="compositionally biased region" description="Acidic residues" evidence="1">
    <location>
        <begin position="622"/>
        <end position="641"/>
    </location>
</feature>
<feature type="compositionally biased region" description="Polar residues" evidence="1">
    <location>
        <begin position="312"/>
        <end position="334"/>
    </location>
</feature>
<proteinExistence type="predicted"/>